<evidence type="ECO:0000313" key="9">
    <source>
        <dbReference type="EMBL" id="CAG9316367.1"/>
    </source>
</evidence>
<evidence type="ECO:0000256" key="6">
    <source>
        <dbReference type="ARBA" id="ARBA00023315"/>
    </source>
</evidence>
<organism evidence="9 10">
    <name type="scientific">Blepharisma stoltei</name>
    <dbReference type="NCBI Taxonomy" id="1481888"/>
    <lineage>
        <taxon>Eukaryota</taxon>
        <taxon>Sar</taxon>
        <taxon>Alveolata</taxon>
        <taxon>Ciliophora</taxon>
        <taxon>Postciliodesmatophora</taxon>
        <taxon>Heterotrichea</taxon>
        <taxon>Heterotrichida</taxon>
        <taxon>Blepharismidae</taxon>
        <taxon>Blepharisma</taxon>
    </lineage>
</organism>
<dbReference type="Pfam" id="PF01529">
    <property type="entry name" value="DHHC"/>
    <property type="match status" value="1"/>
</dbReference>
<feature type="transmembrane region" description="Helical" evidence="7">
    <location>
        <begin position="12"/>
        <end position="34"/>
    </location>
</feature>
<dbReference type="EC" id="2.3.1.225" evidence="7"/>
<comment type="similarity">
    <text evidence="7">Belongs to the DHHC palmitoyltransferase family.</text>
</comment>
<dbReference type="InterPro" id="IPR001594">
    <property type="entry name" value="Palmitoyltrfase_DHHC"/>
</dbReference>
<dbReference type="PANTHER" id="PTHR12246">
    <property type="entry name" value="PALMITOYLTRANSFERASE ZDHHC16"/>
    <property type="match status" value="1"/>
</dbReference>
<reference evidence="9" key="1">
    <citation type="submission" date="2021-09" db="EMBL/GenBank/DDBJ databases">
        <authorList>
            <consortium name="AG Swart"/>
            <person name="Singh M."/>
            <person name="Singh A."/>
            <person name="Seah K."/>
            <person name="Emmerich C."/>
        </authorList>
    </citation>
    <scope>NUCLEOTIDE SEQUENCE</scope>
    <source>
        <strain evidence="9">ATCC30299</strain>
    </source>
</reference>
<sequence length="270" mass="31284">MNKRLAGRLMSLLTLALILVADLIVSYSLIFTWYPSKFGSLGLSPLGLFIFLLYQLSVSLSVISHFKCMFTDPGKTPKYPVPGDIPLENVKYCADCEQWKPPRTHHCRTCKICYHKMDHHCPWVNNCIAVNNQKYFILFLFYISFASLLTLIIIGMTIYEYLCYEGSVRFDVMKCFFTVLVGFEAIIFLIFTGDFLREQLQLVLDNQTTVESYQDRYGIPHSVIKCLSEVLGKNSWMWLLPVSPSIDINYLEPCYSYEERMEMLGKSRKD</sequence>
<feature type="transmembrane region" description="Helical" evidence="7">
    <location>
        <begin position="171"/>
        <end position="191"/>
    </location>
</feature>
<evidence type="ECO:0000256" key="3">
    <source>
        <dbReference type="ARBA" id="ARBA00022692"/>
    </source>
</evidence>
<dbReference type="AlphaFoldDB" id="A0AAU9IPG4"/>
<evidence type="ECO:0000313" key="10">
    <source>
        <dbReference type="Proteomes" id="UP001162131"/>
    </source>
</evidence>
<keyword evidence="3 7" id="KW-0812">Transmembrane</keyword>
<dbReference type="InterPro" id="IPR039859">
    <property type="entry name" value="PFA4/ZDH16/20/ERF2-like"/>
</dbReference>
<dbReference type="GO" id="GO:0019706">
    <property type="term" value="F:protein-cysteine S-palmitoyltransferase activity"/>
    <property type="evidence" value="ECO:0007669"/>
    <property type="project" value="UniProtKB-EC"/>
</dbReference>
<evidence type="ECO:0000256" key="5">
    <source>
        <dbReference type="ARBA" id="ARBA00023136"/>
    </source>
</evidence>
<evidence type="ECO:0000256" key="1">
    <source>
        <dbReference type="ARBA" id="ARBA00004141"/>
    </source>
</evidence>
<dbReference type="PROSITE" id="PS50216">
    <property type="entry name" value="DHHC"/>
    <property type="match status" value="1"/>
</dbReference>
<protein>
    <recommendedName>
        <fullName evidence="7">Palmitoyltransferase</fullName>
        <ecNumber evidence="7">2.3.1.225</ecNumber>
    </recommendedName>
</protein>
<keyword evidence="5 7" id="KW-0472">Membrane</keyword>
<comment type="domain">
    <text evidence="7">The DHHC domain is required for palmitoyltransferase activity.</text>
</comment>
<dbReference type="Proteomes" id="UP001162131">
    <property type="component" value="Unassembled WGS sequence"/>
</dbReference>
<comment type="catalytic activity">
    <reaction evidence="7">
        <text>L-cysteinyl-[protein] + hexadecanoyl-CoA = S-hexadecanoyl-L-cysteinyl-[protein] + CoA</text>
        <dbReference type="Rhea" id="RHEA:36683"/>
        <dbReference type="Rhea" id="RHEA-COMP:10131"/>
        <dbReference type="Rhea" id="RHEA-COMP:11032"/>
        <dbReference type="ChEBI" id="CHEBI:29950"/>
        <dbReference type="ChEBI" id="CHEBI:57287"/>
        <dbReference type="ChEBI" id="CHEBI:57379"/>
        <dbReference type="ChEBI" id="CHEBI:74151"/>
        <dbReference type="EC" id="2.3.1.225"/>
    </reaction>
</comment>
<keyword evidence="6 7" id="KW-0012">Acyltransferase</keyword>
<feature type="transmembrane region" description="Helical" evidence="7">
    <location>
        <begin position="46"/>
        <end position="66"/>
    </location>
</feature>
<evidence type="ECO:0000259" key="8">
    <source>
        <dbReference type="Pfam" id="PF01529"/>
    </source>
</evidence>
<feature type="transmembrane region" description="Helical" evidence="7">
    <location>
        <begin position="135"/>
        <end position="159"/>
    </location>
</feature>
<keyword evidence="2 7" id="KW-0808">Transferase</keyword>
<dbReference type="GO" id="GO:0016020">
    <property type="term" value="C:membrane"/>
    <property type="evidence" value="ECO:0007669"/>
    <property type="project" value="UniProtKB-SubCell"/>
</dbReference>
<accession>A0AAU9IPG4</accession>
<comment type="caution">
    <text evidence="9">The sequence shown here is derived from an EMBL/GenBank/DDBJ whole genome shotgun (WGS) entry which is preliminary data.</text>
</comment>
<proteinExistence type="inferred from homology"/>
<dbReference type="EMBL" id="CAJZBQ010000015">
    <property type="protein sequence ID" value="CAG9316367.1"/>
    <property type="molecule type" value="Genomic_DNA"/>
</dbReference>
<feature type="domain" description="Palmitoyltransferase DHHC" evidence="8">
    <location>
        <begin position="90"/>
        <end position="214"/>
    </location>
</feature>
<keyword evidence="10" id="KW-1185">Reference proteome</keyword>
<evidence type="ECO:0000256" key="4">
    <source>
        <dbReference type="ARBA" id="ARBA00022989"/>
    </source>
</evidence>
<gene>
    <name evidence="9" type="ORF">BSTOLATCC_MIC15798</name>
</gene>
<evidence type="ECO:0000256" key="7">
    <source>
        <dbReference type="RuleBase" id="RU079119"/>
    </source>
</evidence>
<comment type="subcellular location">
    <subcellularLocation>
        <location evidence="1">Membrane</location>
        <topology evidence="1">Multi-pass membrane protein</topology>
    </subcellularLocation>
</comment>
<keyword evidence="4 7" id="KW-1133">Transmembrane helix</keyword>
<evidence type="ECO:0000256" key="2">
    <source>
        <dbReference type="ARBA" id="ARBA00022679"/>
    </source>
</evidence>
<name>A0AAU9IPG4_9CILI</name>